<name>A0A5P0YMA2_9ACTN</name>
<organism evidence="3 4">
    <name type="scientific">Streptomyces alkaliterrae</name>
    <dbReference type="NCBI Taxonomy" id="2213162"/>
    <lineage>
        <taxon>Bacteria</taxon>
        <taxon>Bacillati</taxon>
        <taxon>Actinomycetota</taxon>
        <taxon>Actinomycetes</taxon>
        <taxon>Kitasatosporales</taxon>
        <taxon>Streptomycetaceae</taxon>
        <taxon>Streptomyces</taxon>
    </lineage>
</organism>
<dbReference type="PANTHER" id="PTHR36833:SF1">
    <property type="entry name" value="INTEGRAL MEMBRANE TRANSPORT PROTEIN"/>
    <property type="match status" value="1"/>
</dbReference>
<keyword evidence="1" id="KW-1133">Transmembrane helix</keyword>
<dbReference type="Proteomes" id="UP000320857">
    <property type="component" value="Unassembled WGS sequence"/>
</dbReference>
<dbReference type="RefSeq" id="WP_143646266.1">
    <property type="nucleotide sequence ID" value="NZ_JABJXA010000045.1"/>
</dbReference>
<evidence type="ECO:0000313" key="5">
    <source>
        <dbReference type="Proteomes" id="UP000517765"/>
    </source>
</evidence>
<dbReference type="Pfam" id="PF06182">
    <property type="entry name" value="ABC2_membrane_6"/>
    <property type="match status" value="1"/>
</dbReference>
<protein>
    <submittedName>
        <fullName evidence="2">ABC-2 family transporter protein</fullName>
    </submittedName>
</protein>
<feature type="transmembrane region" description="Helical" evidence="1">
    <location>
        <begin position="12"/>
        <end position="33"/>
    </location>
</feature>
<evidence type="ECO:0000313" key="3">
    <source>
        <dbReference type="EMBL" id="MQS00787.1"/>
    </source>
</evidence>
<dbReference type="EMBL" id="JABJXA010000045">
    <property type="protein sequence ID" value="MBB1259190.1"/>
    <property type="molecule type" value="Genomic_DNA"/>
</dbReference>
<keyword evidence="4" id="KW-1185">Reference proteome</keyword>
<accession>A0A5P0YMA2</accession>
<reference evidence="3 4" key="1">
    <citation type="submission" date="2019-10" db="EMBL/GenBank/DDBJ databases">
        <title>Streptomyces sp. nov., a novel actinobacterium isolated from alkaline environment.</title>
        <authorList>
            <person name="Golinska P."/>
        </authorList>
    </citation>
    <scope>NUCLEOTIDE SEQUENCE [LARGE SCALE GENOMIC DNA]</scope>
    <source>
        <strain evidence="3 4">OF1</strain>
    </source>
</reference>
<feature type="transmembrane region" description="Helical" evidence="1">
    <location>
        <begin position="212"/>
        <end position="235"/>
    </location>
</feature>
<reference evidence="2" key="3">
    <citation type="journal article" name="Syst. Appl. Microbiol.">
        <title>Streptomyces alkaliterrae sp. nov., isolated from an alkaline soil, and emended descriptions of Streptomyces alkaliphilus, Streptomyces calidiresistens and Streptomyces durbertensis.</title>
        <authorList>
            <person name="Swiecimska M."/>
            <person name="Golinska P."/>
            <person name="Nouioui I."/>
            <person name="Wypij M."/>
            <person name="Rai M."/>
            <person name="Sangal V."/>
            <person name="Goodfellow M."/>
        </authorList>
    </citation>
    <scope>NUCLEOTIDE SEQUENCE</scope>
    <source>
        <strain evidence="2">OF8</strain>
    </source>
</reference>
<keyword evidence="1" id="KW-0472">Membrane</keyword>
<proteinExistence type="predicted"/>
<dbReference type="EMBL" id="VJYK02000013">
    <property type="protein sequence ID" value="MQS00787.1"/>
    <property type="molecule type" value="Genomic_DNA"/>
</dbReference>
<dbReference type="AlphaFoldDB" id="A0A5P0YMA2"/>
<dbReference type="InterPro" id="IPR010390">
    <property type="entry name" value="ABC-2_transporter-like"/>
</dbReference>
<dbReference type="PANTHER" id="PTHR36833">
    <property type="entry name" value="SLR0610 PROTEIN-RELATED"/>
    <property type="match status" value="1"/>
</dbReference>
<evidence type="ECO:0000256" key="1">
    <source>
        <dbReference type="SAM" id="Phobius"/>
    </source>
</evidence>
<keyword evidence="1" id="KW-0812">Transmembrane</keyword>
<evidence type="ECO:0000313" key="2">
    <source>
        <dbReference type="EMBL" id="MBB1259190.1"/>
    </source>
</evidence>
<gene>
    <name evidence="3" type="ORF">FNX44_002590</name>
    <name evidence="2" type="ORF">H3147_10105</name>
</gene>
<dbReference type="Proteomes" id="UP000517765">
    <property type="component" value="Unassembled WGS sequence"/>
</dbReference>
<sequence length="247" mass="27352">MQYKTNFISMTLLGVIYQASAFSFVAIVMYNSGVIDGWVFEEICFLYGLRLLAHALSVLPLSHLWTLDSMVREAEFDRYLLRPMSPFLQFLTSKFQMNAAGDLLVAVIVLGYAFPRVDIDFNPATVAYLTASVAGGALIEASIQVSVASLVFRTLNTMSFRIFTDTIFNLTGSYPLTIFSGFTQSLLIAIPVSFVAYFPAVVTLGKEGELNVPHWVAFLTFPIGLLLLLGAAVTWKSQMRHYQSSGH</sequence>
<evidence type="ECO:0000313" key="4">
    <source>
        <dbReference type="Proteomes" id="UP000320857"/>
    </source>
</evidence>
<feature type="transmembrane region" description="Helical" evidence="1">
    <location>
        <begin position="126"/>
        <end position="152"/>
    </location>
</feature>
<feature type="transmembrane region" description="Helical" evidence="1">
    <location>
        <begin position="173"/>
        <end position="200"/>
    </location>
</feature>
<comment type="caution">
    <text evidence="3">The sequence shown here is derived from an EMBL/GenBank/DDBJ whole genome shotgun (WGS) entry which is preliminary data.</text>
</comment>
<reference evidence="5" key="2">
    <citation type="submission" date="2020-05" db="EMBL/GenBank/DDBJ databases">
        <title>Classification of alakaliphilic streptomycetes isolated from an alkaline soil next to Lonar Crater, India and a proposal for the recognition of Streptomyces alkaliterrae sp. nov.</title>
        <authorList>
            <person name="Golinska P."/>
        </authorList>
    </citation>
    <scope>NUCLEOTIDE SEQUENCE [LARGE SCALE GENOMIC DNA]</scope>
    <source>
        <strain evidence="5">OF8</strain>
    </source>
</reference>
<dbReference type="OrthoDB" id="9788195at2"/>